<protein>
    <submittedName>
        <fullName evidence="1">Uncharacterized protein</fullName>
    </submittedName>
</protein>
<proteinExistence type="predicted"/>
<dbReference type="EMBL" id="MU006575">
    <property type="protein sequence ID" value="KAF2746847.1"/>
    <property type="molecule type" value="Genomic_DNA"/>
</dbReference>
<reference evidence="1" key="1">
    <citation type="journal article" date="2020" name="Stud. Mycol.">
        <title>101 Dothideomycetes genomes: a test case for predicting lifestyles and emergence of pathogens.</title>
        <authorList>
            <person name="Haridas S."/>
            <person name="Albert R."/>
            <person name="Binder M."/>
            <person name="Bloem J."/>
            <person name="Labutti K."/>
            <person name="Salamov A."/>
            <person name="Andreopoulos B."/>
            <person name="Baker S."/>
            <person name="Barry K."/>
            <person name="Bills G."/>
            <person name="Bluhm B."/>
            <person name="Cannon C."/>
            <person name="Castanera R."/>
            <person name="Culley D."/>
            <person name="Daum C."/>
            <person name="Ezra D."/>
            <person name="Gonzalez J."/>
            <person name="Henrissat B."/>
            <person name="Kuo A."/>
            <person name="Liang C."/>
            <person name="Lipzen A."/>
            <person name="Lutzoni F."/>
            <person name="Magnuson J."/>
            <person name="Mondo S."/>
            <person name="Nolan M."/>
            <person name="Ohm R."/>
            <person name="Pangilinan J."/>
            <person name="Park H.-J."/>
            <person name="Ramirez L."/>
            <person name="Alfaro M."/>
            <person name="Sun H."/>
            <person name="Tritt A."/>
            <person name="Yoshinaga Y."/>
            <person name="Zwiers L.-H."/>
            <person name="Turgeon B."/>
            <person name="Goodwin S."/>
            <person name="Spatafora J."/>
            <person name="Crous P."/>
            <person name="Grigoriev I."/>
        </authorList>
    </citation>
    <scope>NUCLEOTIDE SEQUENCE</scope>
    <source>
        <strain evidence="1">CBS 119925</strain>
    </source>
</reference>
<name>A0A6A6VCL1_9PLEO</name>
<dbReference type="AlphaFoldDB" id="A0A6A6VCL1"/>
<accession>A0A6A6VCL1</accession>
<gene>
    <name evidence="1" type="ORF">M011DRAFT_68190</name>
</gene>
<keyword evidence="2" id="KW-1185">Reference proteome</keyword>
<evidence type="ECO:0000313" key="1">
    <source>
        <dbReference type="EMBL" id="KAF2746847.1"/>
    </source>
</evidence>
<organism evidence="1 2">
    <name type="scientific">Sporormia fimetaria CBS 119925</name>
    <dbReference type="NCBI Taxonomy" id="1340428"/>
    <lineage>
        <taxon>Eukaryota</taxon>
        <taxon>Fungi</taxon>
        <taxon>Dikarya</taxon>
        <taxon>Ascomycota</taxon>
        <taxon>Pezizomycotina</taxon>
        <taxon>Dothideomycetes</taxon>
        <taxon>Pleosporomycetidae</taxon>
        <taxon>Pleosporales</taxon>
        <taxon>Sporormiaceae</taxon>
        <taxon>Sporormia</taxon>
    </lineage>
</organism>
<dbReference type="Proteomes" id="UP000799440">
    <property type="component" value="Unassembled WGS sequence"/>
</dbReference>
<evidence type="ECO:0000313" key="2">
    <source>
        <dbReference type="Proteomes" id="UP000799440"/>
    </source>
</evidence>
<sequence length="230" mass="26050">MNTGSWKSKEYLPWRFRYRRALSGGKMASNRRHHLEPTVRAAKMSPLHCCNYLERCATEYISILWTKRCATFPQTSKAASKHVRLQTTCGLSSVYRGLGPLLCSPRGIGSLICSSTSVDNSTGSVKGWNCSTLRLFLDHHGYRDMRECPCPCCTRLYLDRLQLRLLWTSYDCVLQSIRTGYAGLRSIIRILVLTCAPGGGYYAVYCASVILQVTPSSTRPYHVRRISLHR</sequence>